<feature type="transmembrane region" description="Helical" evidence="1">
    <location>
        <begin position="177"/>
        <end position="199"/>
    </location>
</feature>
<sequence>MSTQNPNSNNAALRKVFWVLGIIGTGATWGRTVGDGTLAHLTDALHGDDGNYILPGTDSTLRKHFTGIWPLDYLLRTLVVFFWEVVDGSHPAATTTGIYFIGQLFPVIIAIYLDGLRRGNGSSTFKPSLWFLVFGAAAIGSSGAAWALLCTAASPATLSSITPDALRRASLLSSTRAAALLLPAVVVGYVLPVVLMGLPSPSLVSNNFQQWTIVIWNMFPMIMYTIVAAGERTLNLGFPSSSLPNISQSNHPTPHLRMVRLLGTVSVAVGFALHIAVATLSASAAFFPALFNAEYVRELTPFSLMTPPLSLAGGDTVGDGIHGFMLWDQIAGFSMVQLVFLIQLQNALRVSGFQNRGWTSIGTVSTLLSVLVGPGTTVLAISWLRDEILFNQRERDVAPATEKGRKGVAR</sequence>
<comment type="caution">
    <text evidence="2">The sequence shown here is derived from an EMBL/GenBank/DDBJ whole genome shotgun (WGS) entry which is preliminary data.</text>
</comment>
<dbReference type="Proteomes" id="UP001610335">
    <property type="component" value="Unassembled WGS sequence"/>
</dbReference>
<accession>A0ABR4IUE3</accession>
<dbReference type="EMBL" id="JBFXLS010000009">
    <property type="protein sequence ID" value="KAL2831380.1"/>
    <property type="molecule type" value="Genomic_DNA"/>
</dbReference>
<gene>
    <name evidence="2" type="ORF">BDW59DRAFT_157809</name>
</gene>
<keyword evidence="1" id="KW-0812">Transmembrane</keyword>
<name>A0ABR4IUE3_9EURO</name>
<keyword evidence="1" id="KW-0472">Membrane</keyword>
<evidence type="ECO:0000256" key="1">
    <source>
        <dbReference type="SAM" id="Phobius"/>
    </source>
</evidence>
<feature type="transmembrane region" description="Helical" evidence="1">
    <location>
        <begin position="128"/>
        <end position="149"/>
    </location>
</feature>
<feature type="transmembrane region" description="Helical" evidence="1">
    <location>
        <begin position="261"/>
        <end position="287"/>
    </location>
</feature>
<keyword evidence="3" id="KW-1185">Reference proteome</keyword>
<keyword evidence="1" id="KW-1133">Transmembrane helix</keyword>
<evidence type="ECO:0000313" key="3">
    <source>
        <dbReference type="Proteomes" id="UP001610335"/>
    </source>
</evidence>
<evidence type="ECO:0000313" key="2">
    <source>
        <dbReference type="EMBL" id="KAL2831380.1"/>
    </source>
</evidence>
<feature type="transmembrane region" description="Helical" evidence="1">
    <location>
        <begin position="211"/>
        <end position="230"/>
    </location>
</feature>
<organism evidence="2 3">
    <name type="scientific">Aspergillus cavernicola</name>
    <dbReference type="NCBI Taxonomy" id="176166"/>
    <lineage>
        <taxon>Eukaryota</taxon>
        <taxon>Fungi</taxon>
        <taxon>Dikarya</taxon>
        <taxon>Ascomycota</taxon>
        <taxon>Pezizomycotina</taxon>
        <taxon>Eurotiomycetes</taxon>
        <taxon>Eurotiomycetidae</taxon>
        <taxon>Eurotiales</taxon>
        <taxon>Aspergillaceae</taxon>
        <taxon>Aspergillus</taxon>
        <taxon>Aspergillus subgen. Nidulantes</taxon>
    </lineage>
</organism>
<protein>
    <submittedName>
        <fullName evidence="2">Uncharacterized protein</fullName>
    </submittedName>
</protein>
<feature type="transmembrane region" description="Helical" evidence="1">
    <location>
        <begin position="68"/>
        <end position="86"/>
    </location>
</feature>
<feature type="transmembrane region" description="Helical" evidence="1">
    <location>
        <begin position="360"/>
        <end position="384"/>
    </location>
</feature>
<proteinExistence type="predicted"/>
<feature type="transmembrane region" description="Helical" evidence="1">
    <location>
        <begin position="98"/>
        <end position="116"/>
    </location>
</feature>
<reference evidence="2 3" key="1">
    <citation type="submission" date="2024-07" db="EMBL/GenBank/DDBJ databases">
        <title>Section-level genome sequencing and comparative genomics of Aspergillus sections Usti and Cavernicolus.</title>
        <authorList>
            <consortium name="Lawrence Berkeley National Laboratory"/>
            <person name="Nybo J.L."/>
            <person name="Vesth T.C."/>
            <person name="Theobald S."/>
            <person name="Frisvad J.C."/>
            <person name="Larsen T.O."/>
            <person name="Kjaerboelling I."/>
            <person name="Rothschild-Mancinelli K."/>
            <person name="Lyhne E.K."/>
            <person name="Kogle M.E."/>
            <person name="Barry K."/>
            <person name="Clum A."/>
            <person name="Na H."/>
            <person name="Ledsgaard L."/>
            <person name="Lin J."/>
            <person name="Lipzen A."/>
            <person name="Kuo A."/>
            <person name="Riley R."/>
            <person name="Mondo S."/>
            <person name="LaButti K."/>
            <person name="Haridas S."/>
            <person name="Pangalinan J."/>
            <person name="Salamov A.A."/>
            <person name="Simmons B.A."/>
            <person name="Magnuson J.K."/>
            <person name="Chen J."/>
            <person name="Drula E."/>
            <person name="Henrissat B."/>
            <person name="Wiebenga A."/>
            <person name="Lubbers R.J."/>
            <person name="Gomes A.C."/>
            <person name="Makela M.R."/>
            <person name="Stajich J."/>
            <person name="Grigoriev I.V."/>
            <person name="Mortensen U.H."/>
            <person name="De vries R.P."/>
            <person name="Baker S.E."/>
            <person name="Andersen M.R."/>
        </authorList>
    </citation>
    <scope>NUCLEOTIDE SEQUENCE [LARGE SCALE GENOMIC DNA]</scope>
    <source>
        <strain evidence="2 3">CBS 600.67</strain>
    </source>
</reference>